<organism evidence="1 2">
    <name type="scientific">Melia azedarach</name>
    <name type="common">Chinaberry tree</name>
    <dbReference type="NCBI Taxonomy" id="155640"/>
    <lineage>
        <taxon>Eukaryota</taxon>
        <taxon>Viridiplantae</taxon>
        <taxon>Streptophyta</taxon>
        <taxon>Embryophyta</taxon>
        <taxon>Tracheophyta</taxon>
        <taxon>Spermatophyta</taxon>
        <taxon>Magnoliopsida</taxon>
        <taxon>eudicotyledons</taxon>
        <taxon>Gunneridae</taxon>
        <taxon>Pentapetalae</taxon>
        <taxon>rosids</taxon>
        <taxon>malvids</taxon>
        <taxon>Sapindales</taxon>
        <taxon>Meliaceae</taxon>
        <taxon>Melia</taxon>
    </lineage>
</organism>
<keyword evidence="2" id="KW-1185">Reference proteome</keyword>
<comment type="caution">
    <text evidence="1">The sequence shown here is derived from an EMBL/GenBank/DDBJ whole genome shotgun (WGS) entry which is preliminary data.</text>
</comment>
<evidence type="ECO:0000313" key="2">
    <source>
        <dbReference type="Proteomes" id="UP001164539"/>
    </source>
</evidence>
<accession>A0ACC1XRX8</accession>
<dbReference type="Proteomes" id="UP001164539">
    <property type="component" value="Chromosome 8"/>
</dbReference>
<evidence type="ECO:0000313" key="1">
    <source>
        <dbReference type="EMBL" id="KAJ4713926.1"/>
    </source>
</evidence>
<sequence>MFSVTNQLDKTLNQQVLAILERCNHLNHLKQLQSFLVTIGHSQTQFYAFKLVRFCTLKISNFSYARFIFDNLFSPNIYLYTAMITAYASQPVYSSSALSLFRDMVRRRQPQPNHFIYPHVLKSCPEVLEFRGTKMVHVQIVKSGFEKYPVVQTALLDSYSRSSDDIGIARQMFDEMSERNVVSWTAMISGYARVGDITNAVSLFEAMPDRDVPSWNSVIAGCTQNGLFSEAISFFGRMLVGRSKCIWPNQVTIVCALSACGHTGMLQLGTLIHGYVYRNGLVPGSFISNALIDMYGKCGNLKEATKVFDRSSKKSLTSWNSMINSLALHGNSEKAITVFEELLQFRDYDVRPDGVTFISLLGACTHVGLVEKGRAYFDLMTRNYGIEPRIEHYGCLIDLLGRAGRFEEALEVVMGMRIEPDEVVWGSLLNGCKIYGRTDLAEFAVKKLIEIDPDNGGYGIMLANIYGELGKWDEVRKVRKMLKDRNAYKTPGCSWIEVDKQVHQFYSVDKTHPRTEEIYDTLESLVALY</sequence>
<name>A0ACC1XRX8_MELAZ</name>
<proteinExistence type="predicted"/>
<protein>
    <submittedName>
        <fullName evidence="1">Pentatricopeptide repeat-containing protein</fullName>
    </submittedName>
</protein>
<reference evidence="1 2" key="1">
    <citation type="journal article" date="2023" name="Science">
        <title>Complex scaffold remodeling in plant triterpene biosynthesis.</title>
        <authorList>
            <person name="De La Pena R."/>
            <person name="Hodgson H."/>
            <person name="Liu J.C."/>
            <person name="Stephenson M.J."/>
            <person name="Martin A.C."/>
            <person name="Owen C."/>
            <person name="Harkess A."/>
            <person name="Leebens-Mack J."/>
            <person name="Jimenez L.E."/>
            <person name="Osbourn A."/>
            <person name="Sattely E.S."/>
        </authorList>
    </citation>
    <scope>NUCLEOTIDE SEQUENCE [LARGE SCALE GENOMIC DNA]</scope>
    <source>
        <strain evidence="2">cv. JPN11</strain>
        <tissue evidence="1">Leaf</tissue>
    </source>
</reference>
<gene>
    <name evidence="1" type="ORF">OWV82_015956</name>
</gene>
<dbReference type="EMBL" id="CM051401">
    <property type="protein sequence ID" value="KAJ4713926.1"/>
    <property type="molecule type" value="Genomic_DNA"/>
</dbReference>